<dbReference type="PANTHER" id="PTHR12345">
    <property type="entry name" value="SYNTENIN RELATED"/>
    <property type="match status" value="1"/>
</dbReference>
<dbReference type="PANTHER" id="PTHR12345:SF3">
    <property type="entry name" value="PDZ DOMAIN-CONTAINING PROTEIN"/>
    <property type="match status" value="1"/>
</dbReference>
<evidence type="ECO:0000259" key="3">
    <source>
        <dbReference type="PROSITE" id="PS50106"/>
    </source>
</evidence>
<evidence type="ECO:0000313" key="5">
    <source>
        <dbReference type="RefSeq" id="XP_002742019.1"/>
    </source>
</evidence>
<name>A0ABM0H1C2_SACKO</name>
<dbReference type="InterPro" id="IPR001478">
    <property type="entry name" value="PDZ"/>
</dbReference>
<dbReference type="SMART" id="SM00228">
    <property type="entry name" value="PDZ"/>
    <property type="match status" value="2"/>
</dbReference>
<feature type="domain" description="PDZ" evidence="3">
    <location>
        <begin position="212"/>
        <end position="287"/>
    </location>
</feature>
<dbReference type="GeneID" id="100375405"/>
<proteinExistence type="predicted"/>
<organism evidence="4 5">
    <name type="scientific">Saccoglossus kowalevskii</name>
    <name type="common">Acorn worm</name>
    <dbReference type="NCBI Taxonomy" id="10224"/>
    <lineage>
        <taxon>Eukaryota</taxon>
        <taxon>Metazoa</taxon>
        <taxon>Hemichordata</taxon>
        <taxon>Enteropneusta</taxon>
        <taxon>Harrimaniidae</taxon>
        <taxon>Saccoglossus</taxon>
    </lineage>
</organism>
<gene>
    <name evidence="5" type="primary">LOC100375405</name>
</gene>
<feature type="domain" description="PDZ" evidence="3">
    <location>
        <begin position="128"/>
        <end position="207"/>
    </location>
</feature>
<feature type="compositionally biased region" description="Pro residues" evidence="2">
    <location>
        <begin position="44"/>
        <end position="54"/>
    </location>
</feature>
<dbReference type="CDD" id="cd06794">
    <property type="entry name" value="PDZ2_syntenin-like"/>
    <property type="match status" value="1"/>
</dbReference>
<dbReference type="CDD" id="cd06721">
    <property type="entry name" value="PDZ1_syntenin-like"/>
    <property type="match status" value="1"/>
</dbReference>
<dbReference type="Proteomes" id="UP000694865">
    <property type="component" value="Unplaced"/>
</dbReference>
<feature type="region of interest" description="Disordered" evidence="2">
    <location>
        <begin position="39"/>
        <end position="60"/>
    </location>
</feature>
<dbReference type="Gene3D" id="2.30.42.10">
    <property type="match status" value="2"/>
</dbReference>
<protein>
    <submittedName>
        <fullName evidence="5">Syntenin-1-like</fullName>
    </submittedName>
</protein>
<dbReference type="Pfam" id="PF00595">
    <property type="entry name" value="PDZ"/>
    <property type="match status" value="2"/>
</dbReference>
<reference evidence="5" key="1">
    <citation type="submission" date="2025-08" db="UniProtKB">
        <authorList>
            <consortium name="RefSeq"/>
        </authorList>
    </citation>
    <scope>IDENTIFICATION</scope>
    <source>
        <tissue evidence="5">Testes</tissue>
    </source>
</reference>
<dbReference type="PROSITE" id="PS50106">
    <property type="entry name" value="PDZ"/>
    <property type="match status" value="2"/>
</dbReference>
<accession>A0ABM0H1C2</accession>
<sequence length="312" mass="33934">MSGLYPSLEDMKVGQMARAQVQHQQVAHQAAIEHNQHSHVAAPGYPPQPGPPSYAPVSSAGQSSLYPSLEEYMGLNLTPEFVAQNMPLVAQQPQAQAVAVPQSSGMLAPVTGNSVGLRRAEVKSGVRELICCKDEQGRIGLRVRSISKGVFVQFVHKNTPAALAGLRFGDQILQINGENVAGWDTDKTMKYLKKCDPQRIVFAVRDRPFERTITLQKDSSGHVGFVYKNGEVTKIAKESSAARNGLLIDHMLVEVNGQNVIGLKDSEISEIVSVCGRTVTLTIIPNFIYKHIMKSIGGSLVKKDMDHSIPDV</sequence>
<keyword evidence="1" id="KW-0677">Repeat</keyword>
<keyword evidence="4" id="KW-1185">Reference proteome</keyword>
<evidence type="ECO:0000313" key="4">
    <source>
        <dbReference type="Proteomes" id="UP000694865"/>
    </source>
</evidence>
<dbReference type="InterPro" id="IPR051230">
    <property type="entry name" value="APP-Binding"/>
</dbReference>
<dbReference type="SUPFAM" id="SSF50156">
    <property type="entry name" value="PDZ domain-like"/>
    <property type="match status" value="2"/>
</dbReference>
<evidence type="ECO:0000256" key="2">
    <source>
        <dbReference type="SAM" id="MobiDB-lite"/>
    </source>
</evidence>
<dbReference type="RefSeq" id="XP_002742019.1">
    <property type="nucleotide sequence ID" value="XM_002741973.2"/>
</dbReference>
<evidence type="ECO:0000256" key="1">
    <source>
        <dbReference type="ARBA" id="ARBA00022737"/>
    </source>
</evidence>
<dbReference type="InterPro" id="IPR036034">
    <property type="entry name" value="PDZ_sf"/>
</dbReference>